<reference evidence="1" key="1">
    <citation type="submission" date="2009-12" db="EMBL/GenBank/DDBJ databases">
        <authorList>
            <person name="Weinstock G."/>
            <person name="Sodergren E."/>
            <person name="Clifton S."/>
            <person name="Fulton L."/>
            <person name="Fulton B."/>
            <person name="Courtney L."/>
            <person name="Fronick C."/>
            <person name="Harrison M."/>
            <person name="Strong C."/>
            <person name="Farmer C."/>
            <person name="Delahaunty K."/>
            <person name="Markovic C."/>
            <person name="Hall O."/>
            <person name="Minx P."/>
            <person name="Tomlinson C."/>
            <person name="Mitreva M."/>
            <person name="Nelson J."/>
            <person name="Hou S."/>
            <person name="Wollam A."/>
            <person name="Pepin K.H."/>
            <person name="Johnson M."/>
            <person name="Bhonagiri V."/>
            <person name="Nash W.E."/>
            <person name="Warren W."/>
            <person name="Chinwalla A."/>
            <person name="Mardis E.R."/>
            <person name="Wilson R.K."/>
        </authorList>
    </citation>
    <scope>NUCLEOTIDE SEQUENCE [LARGE SCALE GENOMIC DNA]</scope>
    <source>
        <strain evidence="1">DSM 15176</strain>
    </source>
</reference>
<comment type="caution">
    <text evidence="1">The sequence shown here is derived from an EMBL/GenBank/DDBJ whole genome shotgun (WGS) entry which is preliminary data.</text>
</comment>
<keyword evidence="2" id="KW-1185">Reference proteome</keyword>
<dbReference type="EMBL" id="ACBY02000026">
    <property type="protein sequence ID" value="EFB75422.1"/>
    <property type="molecule type" value="Genomic_DNA"/>
</dbReference>
<gene>
    <name evidence="1" type="ORF">SUBVAR_06275</name>
</gene>
<protein>
    <submittedName>
        <fullName evidence="1">Uncharacterized protein</fullName>
    </submittedName>
</protein>
<dbReference type="HOGENOM" id="CLU_2921058_0_0_9"/>
<name>D1PPG0_9FIRM</name>
<dbReference type="AlphaFoldDB" id="D1PPG0"/>
<dbReference type="STRING" id="411471.SUBVAR_06275"/>
<evidence type="ECO:0000313" key="1">
    <source>
        <dbReference type="EMBL" id="EFB75422.1"/>
    </source>
</evidence>
<dbReference type="Proteomes" id="UP000003438">
    <property type="component" value="Unassembled WGS sequence"/>
</dbReference>
<organism evidence="1 2">
    <name type="scientific">Subdoligranulum variabile DSM 15176</name>
    <dbReference type="NCBI Taxonomy" id="411471"/>
    <lineage>
        <taxon>Bacteria</taxon>
        <taxon>Bacillati</taxon>
        <taxon>Bacillota</taxon>
        <taxon>Clostridia</taxon>
        <taxon>Eubacteriales</taxon>
        <taxon>Oscillospiraceae</taxon>
        <taxon>Subdoligranulum</taxon>
    </lineage>
</organism>
<sequence length="61" mass="7407">MCLPPGRRTPLFLPFDQKNQKNAKNHEILNRRCFDESKKIKAVKKLFYNKFRKRLDFLVLL</sequence>
<evidence type="ECO:0000313" key="2">
    <source>
        <dbReference type="Proteomes" id="UP000003438"/>
    </source>
</evidence>
<proteinExistence type="predicted"/>
<accession>D1PPG0</accession>